<protein>
    <submittedName>
        <fullName evidence="1">Uncharacterized protein</fullName>
    </submittedName>
</protein>
<gene>
    <name evidence="1" type="ORF">GCM10010915_11870</name>
</gene>
<reference evidence="1" key="2">
    <citation type="submission" date="2020-09" db="EMBL/GenBank/DDBJ databases">
        <authorList>
            <person name="Sun Q."/>
            <person name="Zhou Y."/>
        </authorList>
    </citation>
    <scope>NUCLEOTIDE SEQUENCE</scope>
    <source>
        <strain evidence="1">CGMCC 1.15152</strain>
    </source>
</reference>
<sequence>MRTYATAADYYVFTGGEQPVNENDEPVTDRELNALLRRASIQVESYVRLARYDTDDDGYPVDPDVSEAMTEATCAQVTWWDETGDVTGADAISGVTKILSVSLGSGNTAGGQRSPAEARASAEAITILENAGLITAFVAHT</sequence>
<dbReference type="AlphaFoldDB" id="A0A916Y746"/>
<keyword evidence="2" id="KW-1185">Reference proteome</keyword>
<accession>A0A916Y746</accession>
<organism evidence="1 2">
    <name type="scientific">Microbacterium faecale</name>
    <dbReference type="NCBI Taxonomy" id="1804630"/>
    <lineage>
        <taxon>Bacteria</taxon>
        <taxon>Bacillati</taxon>
        <taxon>Actinomycetota</taxon>
        <taxon>Actinomycetes</taxon>
        <taxon>Micrococcales</taxon>
        <taxon>Microbacteriaceae</taxon>
        <taxon>Microbacterium</taxon>
    </lineage>
</organism>
<evidence type="ECO:0000313" key="1">
    <source>
        <dbReference type="EMBL" id="GGD33112.1"/>
    </source>
</evidence>
<comment type="caution">
    <text evidence="1">The sequence shown here is derived from an EMBL/GenBank/DDBJ whole genome shotgun (WGS) entry which is preliminary data.</text>
</comment>
<proteinExistence type="predicted"/>
<reference evidence="1" key="1">
    <citation type="journal article" date="2014" name="Int. J. Syst. Evol. Microbiol.">
        <title>Complete genome sequence of Corynebacterium casei LMG S-19264T (=DSM 44701T), isolated from a smear-ripened cheese.</title>
        <authorList>
            <consortium name="US DOE Joint Genome Institute (JGI-PGF)"/>
            <person name="Walter F."/>
            <person name="Albersmeier A."/>
            <person name="Kalinowski J."/>
            <person name="Ruckert C."/>
        </authorList>
    </citation>
    <scope>NUCLEOTIDE SEQUENCE</scope>
    <source>
        <strain evidence="1">CGMCC 1.15152</strain>
    </source>
</reference>
<evidence type="ECO:0000313" key="2">
    <source>
        <dbReference type="Proteomes" id="UP000633205"/>
    </source>
</evidence>
<dbReference type="Proteomes" id="UP000633205">
    <property type="component" value="Unassembled WGS sequence"/>
</dbReference>
<name>A0A916Y746_9MICO</name>
<dbReference type="EMBL" id="BMHO01000001">
    <property type="protein sequence ID" value="GGD33112.1"/>
    <property type="molecule type" value="Genomic_DNA"/>
</dbReference>